<dbReference type="InterPro" id="IPR024598">
    <property type="entry name" value="SF3a60/Prp9_C"/>
</dbReference>
<sequence length="424" mass="48476">MEKDLRAEDAFRELQRLSQNWCAVLVCLWRAYEAEERVRSGRQVERQQRRRVAWQRAARRWAEGIQQKRAAACLQAVERLRQETLSAREMTLDWSTEGLLQALQAGEEQAGNGEADSRLLQDEDVPTDFSGVEEHGLCLDLQWIYRVFLNDVRRLFTAADAPLTFSEFLRALEQFPNTAALFSRAQTDTIPDEAASPAAYRHFLEQLLEYLLDFARRALPHRDWTAWLGQQRERHRQHRTDDATDVDAVAAARSQLEFLIGALVGAEQPGPLHAALQRAQWQLERKLASTWSEWAAAGTVAGTVATTAESIEQLDGSAEESTQEEEAESDEESAAETATAPPVPGWMRRAYGLHQAFRCEICGPRAEYHGALAYERHFNRRQHVDGLHRLGIRYSPDFDLLNRIDDARRLERHLRTAAPPERWI</sequence>
<organism evidence="3 4">
    <name type="scientific">Cyanidium caldarium</name>
    <name type="common">Red alga</name>
    <dbReference type="NCBI Taxonomy" id="2771"/>
    <lineage>
        <taxon>Eukaryota</taxon>
        <taxon>Rhodophyta</taxon>
        <taxon>Bangiophyceae</taxon>
        <taxon>Cyanidiales</taxon>
        <taxon>Cyanidiaceae</taxon>
        <taxon>Cyanidium</taxon>
    </lineage>
</organism>
<feature type="compositionally biased region" description="Acidic residues" evidence="1">
    <location>
        <begin position="317"/>
        <end position="334"/>
    </location>
</feature>
<keyword evidence="4" id="KW-1185">Reference proteome</keyword>
<dbReference type="GO" id="GO:0000398">
    <property type="term" value="P:mRNA splicing, via spliceosome"/>
    <property type="evidence" value="ECO:0007669"/>
    <property type="project" value="InterPro"/>
</dbReference>
<dbReference type="EMBL" id="JANCYW010000005">
    <property type="protein sequence ID" value="KAK4535482.1"/>
    <property type="molecule type" value="Genomic_DNA"/>
</dbReference>
<evidence type="ECO:0000256" key="1">
    <source>
        <dbReference type="SAM" id="MobiDB-lite"/>
    </source>
</evidence>
<gene>
    <name evidence="3" type="ORF">CDCA_CDCA05G1507</name>
</gene>
<protein>
    <recommendedName>
        <fullName evidence="2">Splicing factor SF3a60 /Prp9 subunit C-terminal domain-containing protein</fullName>
    </recommendedName>
</protein>
<feature type="domain" description="Splicing factor SF3a60 /Prp9 subunit C-terminal" evidence="2">
    <location>
        <begin position="341"/>
        <end position="417"/>
    </location>
</feature>
<dbReference type="GO" id="GO:0005681">
    <property type="term" value="C:spliceosomal complex"/>
    <property type="evidence" value="ECO:0007669"/>
    <property type="project" value="InterPro"/>
</dbReference>
<evidence type="ECO:0000313" key="3">
    <source>
        <dbReference type="EMBL" id="KAK4535482.1"/>
    </source>
</evidence>
<evidence type="ECO:0000259" key="2">
    <source>
        <dbReference type="Pfam" id="PF11931"/>
    </source>
</evidence>
<dbReference type="Proteomes" id="UP001301350">
    <property type="component" value="Unassembled WGS sequence"/>
</dbReference>
<accession>A0AAV9IT30</accession>
<dbReference type="Pfam" id="PF11931">
    <property type="entry name" value="SF3a60_Prp9_C"/>
    <property type="match status" value="1"/>
</dbReference>
<dbReference type="AlphaFoldDB" id="A0AAV9IT30"/>
<reference evidence="3 4" key="1">
    <citation type="submission" date="2022-07" db="EMBL/GenBank/DDBJ databases">
        <title>Genome-wide signatures of adaptation to extreme environments.</title>
        <authorList>
            <person name="Cho C.H."/>
            <person name="Yoon H.S."/>
        </authorList>
    </citation>
    <scope>NUCLEOTIDE SEQUENCE [LARGE SCALE GENOMIC DNA]</scope>
    <source>
        <strain evidence="3 4">DBV 063 E5</strain>
    </source>
</reference>
<dbReference type="GO" id="GO:0003723">
    <property type="term" value="F:RNA binding"/>
    <property type="evidence" value="ECO:0007669"/>
    <property type="project" value="InterPro"/>
</dbReference>
<evidence type="ECO:0000313" key="4">
    <source>
        <dbReference type="Proteomes" id="UP001301350"/>
    </source>
</evidence>
<name>A0AAV9IT30_CYACA</name>
<comment type="caution">
    <text evidence="3">The sequence shown here is derived from an EMBL/GenBank/DDBJ whole genome shotgun (WGS) entry which is preliminary data.</text>
</comment>
<feature type="region of interest" description="Disordered" evidence="1">
    <location>
        <begin position="313"/>
        <end position="342"/>
    </location>
</feature>
<proteinExistence type="predicted"/>